<dbReference type="EMBL" id="CACRTR010000016">
    <property type="protein sequence ID" value="VYU61890.1"/>
    <property type="molecule type" value="Genomic_DNA"/>
</dbReference>
<accession>A0A6N3GCH6</accession>
<keyword evidence="1" id="KW-0472">Membrane</keyword>
<gene>
    <name evidence="2" type="ORF">ELLFYP34_03830</name>
</gene>
<keyword evidence="1" id="KW-1133">Transmembrane helix</keyword>
<sequence length="90" mass="10718">MLRILIEIAAISRCLNRFCSSKRGFSFFIFNFQLTVLSFTFCLFMIAFVYTLRPFLYGLFLISQIFTLSGQKKRELFLFFFDCIDRGLYT</sequence>
<dbReference type="AlphaFoldDB" id="A0A6N3GCH6"/>
<evidence type="ECO:0000313" key="2">
    <source>
        <dbReference type="EMBL" id="VYU61890.1"/>
    </source>
</evidence>
<evidence type="ECO:0000256" key="1">
    <source>
        <dbReference type="SAM" id="Phobius"/>
    </source>
</evidence>
<name>A0A6N3GCH6_EUBLI</name>
<keyword evidence="1" id="KW-0812">Transmembrane</keyword>
<protein>
    <submittedName>
        <fullName evidence="2">Uncharacterized protein</fullName>
    </submittedName>
</protein>
<feature type="transmembrane region" description="Helical" evidence="1">
    <location>
        <begin position="25"/>
        <end position="48"/>
    </location>
</feature>
<organism evidence="2">
    <name type="scientific">Eubacterium limosum</name>
    <dbReference type="NCBI Taxonomy" id="1736"/>
    <lineage>
        <taxon>Bacteria</taxon>
        <taxon>Bacillati</taxon>
        <taxon>Bacillota</taxon>
        <taxon>Clostridia</taxon>
        <taxon>Eubacteriales</taxon>
        <taxon>Eubacteriaceae</taxon>
        <taxon>Eubacterium</taxon>
    </lineage>
</organism>
<proteinExistence type="predicted"/>
<reference evidence="2" key="1">
    <citation type="submission" date="2019-11" db="EMBL/GenBank/DDBJ databases">
        <authorList>
            <person name="Feng L."/>
        </authorList>
    </citation>
    <scope>NUCLEOTIDE SEQUENCE</scope>
    <source>
        <strain evidence="2">ElimosumLFYP34</strain>
    </source>
</reference>